<sequence>MSHQIVAAVWEQLGRHDVANIVREILGQHAVDLALQCHDGLISNMEELMHAVCWIKVIFDLQRTYLQGQTGVDECHPYLVRFLLPADLVFSTMIYLVQVKSRLFPSTTATILEYSKYRYFLAKTLLSGVRVLLLRNEPLSAEKKYNLERAIRAAWQRQQSHLSPPEKHLVLEVLPEAIYRIPAANSGARLQSEQLWLNFLDKADIPSCATGLYPLNIAPEKFLPEIQATLQEDNRDWIVPFWLVFDIVWAAEASLVRCHADRRYSREHGDETREEEEQFKTVEDGRKMLVIAVLQPLSASNSPFMGNTVEILSHTLLGWDQQDSALLPVSAECLSHLNDTRRNMDNALGHFVTWLVDRRMQLWDCNGELEIVSQEYHRNLKSWMQTAAYPQCEPPCQGSTRQNVPIYVVNCPYLHPVPRDLLEKKMRNADTRGYEALQKNEHFLEVNISCPLCPAGTRVQLARMLEPLEQLSNALHRRADSSSSRRHVTRAKGSADTTSRSDALSHSTSCSSSQFGVEPLRVGSSTQPSSVALPSLSSDHSSTLESLFSPVSPTFTISSPRSPTHIQGDKQPTREYKSFRSKFAKKPTSSKTKSLKGSPLPSRPHFCFSSSGNSIVFWGDDSNWLMKFDVSALDGRIVEKNKYDIPGLECATVGHQRCAVVTTVGEHCELIILDHHDTLPETSISIESVRRNIPKIRMAMSRDDKYVAVAFNEYVYIYQINMGRIRRVHLSEEMDKYQVHEDYSLGTPLISPKRPMNWKEVSQEAQRQGALIERKLSFSNDGKNLIIATHLANHHIYLDVWDCDNEPWNIKPGYSRSFKLPPWTTNDGDLTSVFYDTLHRSAFLTAFLGKEYPLSVPIPGYDHLVNEESSTKVLHAAQSPSGTRFTIVNSMTEVHVYNYKSNGMLNGCRLKRASSKLSSSSFKLGHMALAMPQENIVLLFWIKETKLMLRKIKLDDETYNDYDLRQDYEHLIHERPVVSLVTTNNSKRPSLASVLSSPQVPPSSYSISELPTPSISELPSHAYLQPVIEFPVNQQ</sequence>
<dbReference type="SUPFAM" id="SSF82171">
    <property type="entry name" value="DPP6 N-terminal domain-like"/>
    <property type="match status" value="1"/>
</dbReference>
<feature type="region of interest" description="Disordered" evidence="1">
    <location>
        <begin position="555"/>
        <end position="598"/>
    </location>
</feature>
<dbReference type="AlphaFoldDB" id="A0A232M2S5"/>
<reference evidence="2 3" key="1">
    <citation type="journal article" date="2015" name="Environ. Microbiol.">
        <title>Metagenome sequence of Elaphomyces granulatus from sporocarp tissue reveals Ascomycota ectomycorrhizal fingerprints of genome expansion and a Proteobacteria-rich microbiome.</title>
        <authorList>
            <person name="Quandt C.A."/>
            <person name="Kohler A."/>
            <person name="Hesse C.N."/>
            <person name="Sharpton T.J."/>
            <person name="Martin F."/>
            <person name="Spatafora J.W."/>
        </authorList>
    </citation>
    <scope>NUCLEOTIDE SEQUENCE [LARGE SCALE GENOMIC DNA]</scope>
    <source>
        <strain evidence="2 3">OSC145934</strain>
    </source>
</reference>
<keyword evidence="3" id="KW-1185">Reference proteome</keyword>
<evidence type="ECO:0000313" key="3">
    <source>
        <dbReference type="Proteomes" id="UP000243515"/>
    </source>
</evidence>
<organism evidence="2 3">
    <name type="scientific">Elaphomyces granulatus</name>
    <dbReference type="NCBI Taxonomy" id="519963"/>
    <lineage>
        <taxon>Eukaryota</taxon>
        <taxon>Fungi</taxon>
        <taxon>Dikarya</taxon>
        <taxon>Ascomycota</taxon>
        <taxon>Pezizomycotina</taxon>
        <taxon>Eurotiomycetes</taxon>
        <taxon>Eurotiomycetidae</taxon>
        <taxon>Eurotiales</taxon>
        <taxon>Elaphomycetaceae</taxon>
        <taxon>Elaphomyces</taxon>
    </lineage>
</organism>
<feature type="compositionally biased region" description="Polar residues" evidence="1">
    <location>
        <begin position="495"/>
        <end position="515"/>
    </location>
</feature>
<gene>
    <name evidence="2" type="ORF">Egran_01534</name>
</gene>
<name>A0A232M2S5_9EURO</name>
<feature type="compositionally biased region" description="Polar residues" evidence="1">
    <location>
        <begin position="555"/>
        <end position="565"/>
    </location>
</feature>
<comment type="caution">
    <text evidence="2">The sequence shown here is derived from an EMBL/GenBank/DDBJ whole genome shotgun (WGS) entry which is preliminary data.</text>
</comment>
<evidence type="ECO:0000313" key="2">
    <source>
        <dbReference type="EMBL" id="OXV10705.1"/>
    </source>
</evidence>
<proteinExistence type="predicted"/>
<dbReference type="Proteomes" id="UP000243515">
    <property type="component" value="Unassembled WGS sequence"/>
</dbReference>
<feature type="region of interest" description="Disordered" evidence="1">
    <location>
        <begin position="476"/>
        <end position="537"/>
    </location>
</feature>
<evidence type="ECO:0000256" key="1">
    <source>
        <dbReference type="SAM" id="MobiDB-lite"/>
    </source>
</evidence>
<protein>
    <submittedName>
        <fullName evidence="2">Uncharacterized protein</fullName>
    </submittedName>
</protein>
<feature type="compositionally biased region" description="Low complexity" evidence="1">
    <location>
        <begin position="586"/>
        <end position="598"/>
    </location>
</feature>
<feature type="compositionally biased region" description="Basic and acidic residues" evidence="1">
    <location>
        <begin position="567"/>
        <end position="578"/>
    </location>
</feature>
<dbReference type="OrthoDB" id="5411560at2759"/>
<dbReference type="EMBL" id="NPHW01002813">
    <property type="protein sequence ID" value="OXV10705.1"/>
    <property type="molecule type" value="Genomic_DNA"/>
</dbReference>
<accession>A0A232M2S5</accession>